<keyword evidence="3" id="KW-1185">Reference proteome</keyword>
<sequence length="105" mass="12088">MKYADVEMVFQSLDDAQIGKPREYIKRCWEENKTGERITLIALYGDRFAGWLHLLSKSNYSFFVEQGIPEINNFDVVPTLRRHGIGNALMDAIEQIAFEKYGIVG</sequence>
<dbReference type="InterPro" id="IPR000182">
    <property type="entry name" value="GNAT_dom"/>
</dbReference>
<feature type="domain" description="N-acetyltransferase" evidence="1">
    <location>
        <begin position="1"/>
        <end position="105"/>
    </location>
</feature>
<evidence type="ECO:0000313" key="3">
    <source>
        <dbReference type="Proteomes" id="UP000426246"/>
    </source>
</evidence>
<name>A0A6B8RLL7_9BACL</name>
<dbReference type="Pfam" id="PF00583">
    <property type="entry name" value="Acetyltransf_1"/>
    <property type="match status" value="1"/>
</dbReference>
<proteinExistence type="predicted"/>
<dbReference type="Proteomes" id="UP000426246">
    <property type="component" value="Chromosome"/>
</dbReference>
<organism evidence="2 3">
    <name type="scientific">Paenibacillus psychroresistens</name>
    <dbReference type="NCBI Taxonomy" id="1778678"/>
    <lineage>
        <taxon>Bacteria</taxon>
        <taxon>Bacillati</taxon>
        <taxon>Bacillota</taxon>
        <taxon>Bacilli</taxon>
        <taxon>Bacillales</taxon>
        <taxon>Paenibacillaceae</taxon>
        <taxon>Paenibacillus</taxon>
    </lineage>
</organism>
<dbReference type="GO" id="GO:0016747">
    <property type="term" value="F:acyltransferase activity, transferring groups other than amino-acyl groups"/>
    <property type="evidence" value="ECO:0007669"/>
    <property type="project" value="InterPro"/>
</dbReference>
<dbReference type="InterPro" id="IPR016181">
    <property type="entry name" value="Acyl_CoA_acyltransferase"/>
</dbReference>
<evidence type="ECO:0000313" key="2">
    <source>
        <dbReference type="EMBL" id="QGQ96425.1"/>
    </source>
</evidence>
<protein>
    <submittedName>
        <fullName evidence="2">N-acetyltransferase</fullName>
    </submittedName>
</protein>
<gene>
    <name evidence="2" type="ORF">EHS13_16805</name>
</gene>
<keyword evidence="2" id="KW-0808">Transferase</keyword>
<dbReference type="RefSeq" id="WP_155701462.1">
    <property type="nucleotide sequence ID" value="NZ_CP034235.1"/>
</dbReference>
<evidence type="ECO:0000259" key="1">
    <source>
        <dbReference type="PROSITE" id="PS51186"/>
    </source>
</evidence>
<dbReference type="SUPFAM" id="SSF55729">
    <property type="entry name" value="Acyl-CoA N-acyltransferases (Nat)"/>
    <property type="match status" value="1"/>
</dbReference>
<reference evidence="3" key="1">
    <citation type="submission" date="2018-11" db="EMBL/GenBank/DDBJ databases">
        <title>Complete genome sequence of Paenibacillus sp. ML311-T8.</title>
        <authorList>
            <person name="Nam Y.-D."/>
            <person name="Kang J."/>
            <person name="Chung W.-H."/>
            <person name="Park Y.S."/>
        </authorList>
    </citation>
    <scope>NUCLEOTIDE SEQUENCE [LARGE SCALE GENOMIC DNA]</scope>
    <source>
        <strain evidence="3">ML311-T8</strain>
    </source>
</reference>
<dbReference type="PROSITE" id="PS51186">
    <property type="entry name" value="GNAT"/>
    <property type="match status" value="1"/>
</dbReference>
<dbReference type="AlphaFoldDB" id="A0A6B8RLL7"/>
<dbReference type="Gene3D" id="3.40.630.30">
    <property type="match status" value="1"/>
</dbReference>
<dbReference type="CDD" id="cd04301">
    <property type="entry name" value="NAT_SF"/>
    <property type="match status" value="1"/>
</dbReference>
<accession>A0A6B8RLL7</accession>
<dbReference type="EMBL" id="CP034235">
    <property type="protein sequence ID" value="QGQ96425.1"/>
    <property type="molecule type" value="Genomic_DNA"/>
</dbReference>
<dbReference type="KEGG" id="ppsc:EHS13_16805"/>